<reference evidence="4" key="3">
    <citation type="submission" date="2025-09" db="UniProtKB">
        <authorList>
            <consortium name="Ensembl"/>
        </authorList>
    </citation>
    <scope>IDENTIFICATION</scope>
</reference>
<dbReference type="CDD" id="cd16620">
    <property type="entry name" value="vRING-HC-C4C4_RBBP6"/>
    <property type="match status" value="1"/>
</dbReference>
<evidence type="ECO:0000313" key="5">
    <source>
        <dbReference type="Proteomes" id="UP000694405"/>
    </source>
</evidence>
<dbReference type="InterPro" id="IPR001878">
    <property type="entry name" value="Znf_CCHC"/>
</dbReference>
<dbReference type="InterPro" id="IPR001841">
    <property type="entry name" value="Znf_RING"/>
</dbReference>
<evidence type="ECO:0000256" key="2">
    <source>
        <dbReference type="ARBA" id="ARBA00022771"/>
    </source>
</evidence>
<protein>
    <submittedName>
        <fullName evidence="4">Uncharacterized protein</fullName>
    </submittedName>
</protein>
<organism evidence="4 5">
    <name type="scientific">Melopsittacus undulatus</name>
    <name type="common">Budgerigar</name>
    <name type="synonym">Psittacus undulatus</name>
    <dbReference type="NCBI Taxonomy" id="13146"/>
    <lineage>
        <taxon>Eukaryota</taxon>
        <taxon>Metazoa</taxon>
        <taxon>Chordata</taxon>
        <taxon>Craniata</taxon>
        <taxon>Vertebrata</taxon>
        <taxon>Euteleostomi</taxon>
        <taxon>Archelosauria</taxon>
        <taxon>Archosauria</taxon>
        <taxon>Dinosauria</taxon>
        <taxon>Saurischia</taxon>
        <taxon>Theropoda</taxon>
        <taxon>Coelurosauria</taxon>
        <taxon>Aves</taxon>
        <taxon>Neognathae</taxon>
        <taxon>Neoaves</taxon>
        <taxon>Telluraves</taxon>
        <taxon>Australaves</taxon>
        <taxon>Psittaciformes</taxon>
        <taxon>Psittaculidae</taxon>
        <taxon>Melopsittacus</taxon>
    </lineage>
</organism>
<name>A0A8V5GGY0_MELUD</name>
<dbReference type="SUPFAM" id="SSF57850">
    <property type="entry name" value="RING/U-box"/>
    <property type="match status" value="1"/>
</dbReference>
<dbReference type="GO" id="GO:0003676">
    <property type="term" value="F:nucleic acid binding"/>
    <property type="evidence" value="ECO:0007669"/>
    <property type="project" value="InterPro"/>
</dbReference>
<evidence type="ECO:0000313" key="4">
    <source>
        <dbReference type="Ensembl" id="ENSMUNP00000027480.1"/>
    </source>
</evidence>
<evidence type="ECO:0000256" key="3">
    <source>
        <dbReference type="ARBA" id="ARBA00022833"/>
    </source>
</evidence>
<dbReference type="InterPro" id="IPR013083">
    <property type="entry name" value="Znf_RING/FYVE/PHD"/>
</dbReference>
<dbReference type="GO" id="GO:0006511">
    <property type="term" value="P:ubiquitin-dependent protein catabolic process"/>
    <property type="evidence" value="ECO:0007669"/>
    <property type="project" value="TreeGrafter"/>
</dbReference>
<dbReference type="GO" id="GO:0016567">
    <property type="term" value="P:protein ubiquitination"/>
    <property type="evidence" value="ECO:0007669"/>
    <property type="project" value="InterPro"/>
</dbReference>
<reference evidence="4" key="1">
    <citation type="submission" date="2020-03" db="EMBL/GenBank/DDBJ databases">
        <title>Melopsittacus undulatus (budgerigar) genome, bMelUnd1, maternal haplotype with Z.</title>
        <authorList>
            <person name="Gedman G."/>
            <person name="Mountcastle J."/>
            <person name="Haase B."/>
            <person name="Formenti G."/>
            <person name="Wright T."/>
            <person name="Apodaca J."/>
            <person name="Pelan S."/>
            <person name="Chow W."/>
            <person name="Rhie A."/>
            <person name="Howe K."/>
            <person name="Fedrigo O."/>
            <person name="Jarvis E.D."/>
        </authorList>
    </citation>
    <scope>NUCLEOTIDE SEQUENCE [LARGE SCALE GENOMIC DNA]</scope>
</reference>
<dbReference type="PROSITE" id="PS50158">
    <property type="entry name" value="ZF_CCHC"/>
    <property type="match status" value="1"/>
</dbReference>
<dbReference type="SMART" id="SM00343">
    <property type="entry name" value="ZnF_C2HC"/>
    <property type="match status" value="1"/>
</dbReference>
<dbReference type="Gene3D" id="3.30.40.10">
    <property type="entry name" value="Zinc/RING finger domain, C3HC4 (zinc finger)"/>
    <property type="match status" value="1"/>
</dbReference>
<dbReference type="InterPro" id="IPR003613">
    <property type="entry name" value="Ubox_domain"/>
</dbReference>
<dbReference type="InterPro" id="IPR033489">
    <property type="entry name" value="RBBP6"/>
</dbReference>
<reference evidence="4" key="2">
    <citation type="submission" date="2025-08" db="UniProtKB">
        <authorList>
            <consortium name="Ensembl"/>
        </authorList>
    </citation>
    <scope>IDENTIFICATION</scope>
</reference>
<keyword evidence="5" id="KW-1185">Reference proteome</keyword>
<dbReference type="PANTHER" id="PTHR15439">
    <property type="entry name" value="RETINOBLASTOMA-BINDING PROTEIN 6"/>
    <property type="match status" value="1"/>
</dbReference>
<dbReference type="Pfam" id="PF13696">
    <property type="entry name" value="zf-CCHC_2"/>
    <property type="match status" value="1"/>
</dbReference>
<proteinExistence type="predicted"/>
<dbReference type="GO" id="GO:0006397">
    <property type="term" value="P:mRNA processing"/>
    <property type="evidence" value="ECO:0007669"/>
    <property type="project" value="InterPro"/>
</dbReference>
<evidence type="ECO:0000256" key="1">
    <source>
        <dbReference type="ARBA" id="ARBA00022723"/>
    </source>
</evidence>
<dbReference type="PROSITE" id="PS50089">
    <property type="entry name" value="ZF_RING_2"/>
    <property type="match status" value="1"/>
</dbReference>
<dbReference type="Pfam" id="PF04564">
    <property type="entry name" value="U-box"/>
    <property type="match status" value="1"/>
</dbReference>
<dbReference type="FunFam" id="4.10.60.10:FF:000005">
    <property type="entry name" value="E3 ubiquitin-protein ligase RBBP6"/>
    <property type="match status" value="1"/>
</dbReference>
<dbReference type="GO" id="GO:0061630">
    <property type="term" value="F:ubiquitin protein ligase activity"/>
    <property type="evidence" value="ECO:0007669"/>
    <property type="project" value="InterPro"/>
</dbReference>
<keyword evidence="2" id="KW-0863">Zinc-finger</keyword>
<dbReference type="Proteomes" id="UP000694405">
    <property type="component" value="Unassembled WGS sequence"/>
</dbReference>
<sequence length="211" mass="23406">QQTANLAEASASEEDKIKAMMIQSFREYDPVHPMKKPLATPPPSYVCFRCGKPGHYRKDCPRNGDRNVESVPRLKRSTGIPRSFLIEVKDPNTKGAMLTNTGKYAIPIINAEAYAREKRKRPPFLPEEPSSSSSDGPVPDELLCLICKGIMTDAAVLPCCGSSYCDECIRTALLETEDYTCPACHQTDVPPDGLVANKSLRQVVMLWKFNI</sequence>
<dbReference type="SUPFAM" id="SSF57756">
    <property type="entry name" value="Retrovirus zinc finger-like domains"/>
    <property type="match status" value="1"/>
</dbReference>
<dbReference type="GO" id="GO:0008270">
    <property type="term" value="F:zinc ion binding"/>
    <property type="evidence" value="ECO:0007669"/>
    <property type="project" value="UniProtKB-KW"/>
</dbReference>
<dbReference type="PANTHER" id="PTHR15439:SF0">
    <property type="entry name" value="CELL DIVISION CYCLE AND APOPTOSIS REGULATOR PROTEIN 1-RELATED"/>
    <property type="match status" value="1"/>
</dbReference>
<dbReference type="InterPro" id="IPR025829">
    <property type="entry name" value="Zn_knuckle_CX2CX3GHX4C"/>
</dbReference>
<dbReference type="Ensembl" id="ENSMUNT00000030445.1">
    <property type="protein sequence ID" value="ENSMUNP00000027480.1"/>
    <property type="gene ID" value="ENSMUNG00000018146.1"/>
</dbReference>
<keyword evidence="3" id="KW-0862">Zinc</keyword>
<accession>A0A8V5GGY0</accession>
<dbReference type="InterPro" id="IPR036875">
    <property type="entry name" value="Znf_CCHC_sf"/>
</dbReference>
<dbReference type="AlphaFoldDB" id="A0A8V5GGY0"/>
<keyword evidence="1" id="KW-0479">Metal-binding</keyword>
<dbReference type="Gene3D" id="4.10.60.10">
    <property type="entry name" value="Zinc finger, CCHC-type"/>
    <property type="match status" value="1"/>
</dbReference>
<dbReference type="GO" id="GO:0005634">
    <property type="term" value="C:nucleus"/>
    <property type="evidence" value="ECO:0007669"/>
    <property type="project" value="TreeGrafter"/>
</dbReference>